<dbReference type="GO" id="GO:0003723">
    <property type="term" value="F:RNA binding"/>
    <property type="evidence" value="ECO:0007669"/>
    <property type="project" value="InterPro"/>
</dbReference>
<dbReference type="FunFam" id="1.25.40.10:FF:000242">
    <property type="entry name" value="Pentatricopeptide repeat-containing protein"/>
    <property type="match status" value="1"/>
</dbReference>
<organism evidence="3 4">
    <name type="scientific">Malus domestica</name>
    <name type="common">Apple</name>
    <name type="synonym">Pyrus malus</name>
    <dbReference type="NCBI Taxonomy" id="3750"/>
    <lineage>
        <taxon>Eukaryota</taxon>
        <taxon>Viridiplantae</taxon>
        <taxon>Streptophyta</taxon>
        <taxon>Embryophyta</taxon>
        <taxon>Tracheophyta</taxon>
        <taxon>Spermatophyta</taxon>
        <taxon>Magnoliopsida</taxon>
        <taxon>eudicotyledons</taxon>
        <taxon>Gunneridae</taxon>
        <taxon>Pentapetalae</taxon>
        <taxon>rosids</taxon>
        <taxon>fabids</taxon>
        <taxon>Rosales</taxon>
        <taxon>Rosaceae</taxon>
        <taxon>Amygdaloideae</taxon>
        <taxon>Maleae</taxon>
        <taxon>Malus</taxon>
    </lineage>
</organism>
<dbReference type="Pfam" id="PF01535">
    <property type="entry name" value="PPR"/>
    <property type="match status" value="1"/>
</dbReference>
<proteinExistence type="predicted"/>
<dbReference type="NCBIfam" id="TIGR00756">
    <property type="entry name" value="PPR"/>
    <property type="match status" value="2"/>
</dbReference>
<accession>A0A498JH81</accession>
<feature type="repeat" description="PPR" evidence="2">
    <location>
        <begin position="149"/>
        <end position="183"/>
    </location>
</feature>
<evidence type="ECO:0008006" key="5">
    <source>
        <dbReference type="Google" id="ProtNLM"/>
    </source>
</evidence>
<sequence length="341" mass="38765">MISRYASVSDVQSYAEVRDLGNARDLFERMPKKDVVSWTLMIGVYANAGDLITARNFFETMPCKNVVSWNNMISSYTQHGQYEKALDAFVQMQSEGVVPDGYTYVSVLSACSHPGALEFGKWTHRAYRGLVSFRNHFGDCPNRHIGKRDVFCWNAMIRSVAIHGRAEDAVKLYSLMRKEGLKPNDFTFTATLFACSHGGLVEEGERIFYAMEKEFGIVPKLQHFGCLIDLLSRNGQVEETLHLVKEMPNKPDIAIWGSLLGGCREKIHLKLAVEVIEKATELETNESGVYVLLSNTHAHRGNGQRVKVQERKWKKISFGRRQDVVMFMLLMEPWTPRTKTS</sequence>
<feature type="repeat" description="PPR" evidence="2">
    <location>
        <begin position="65"/>
        <end position="99"/>
    </location>
</feature>
<dbReference type="Pfam" id="PF13041">
    <property type="entry name" value="PPR_2"/>
    <property type="match status" value="2"/>
</dbReference>
<protein>
    <recommendedName>
        <fullName evidence="5">Pentacotripeptide-repeat region of PRORP domain-containing protein</fullName>
    </recommendedName>
</protein>
<evidence type="ECO:0000313" key="3">
    <source>
        <dbReference type="EMBL" id="RXH95048.1"/>
    </source>
</evidence>
<reference evidence="3 4" key="1">
    <citation type="submission" date="2018-10" db="EMBL/GenBank/DDBJ databases">
        <title>A high-quality apple genome assembly.</title>
        <authorList>
            <person name="Hu J."/>
        </authorList>
    </citation>
    <scope>NUCLEOTIDE SEQUENCE [LARGE SCALE GENOMIC DNA]</scope>
    <source>
        <strain evidence="4">cv. HFTH1</strain>
        <tissue evidence="3">Young leaf</tissue>
    </source>
</reference>
<evidence type="ECO:0000256" key="1">
    <source>
        <dbReference type="ARBA" id="ARBA00022737"/>
    </source>
</evidence>
<dbReference type="GO" id="GO:0009451">
    <property type="term" value="P:RNA modification"/>
    <property type="evidence" value="ECO:0007669"/>
    <property type="project" value="InterPro"/>
</dbReference>
<dbReference type="Proteomes" id="UP000290289">
    <property type="component" value="Chromosome 7"/>
</dbReference>
<dbReference type="InterPro" id="IPR002885">
    <property type="entry name" value="PPR_rpt"/>
</dbReference>
<dbReference type="InterPro" id="IPR011990">
    <property type="entry name" value="TPR-like_helical_dom_sf"/>
</dbReference>
<dbReference type="PROSITE" id="PS51375">
    <property type="entry name" value="PPR"/>
    <property type="match status" value="2"/>
</dbReference>
<dbReference type="Gene3D" id="1.25.40.10">
    <property type="entry name" value="Tetratricopeptide repeat domain"/>
    <property type="match status" value="2"/>
</dbReference>
<comment type="caution">
    <text evidence="3">The sequence shown here is derived from an EMBL/GenBank/DDBJ whole genome shotgun (WGS) entry which is preliminary data.</text>
</comment>
<keyword evidence="4" id="KW-1185">Reference proteome</keyword>
<dbReference type="PANTHER" id="PTHR47926:SF403">
    <property type="entry name" value="PENTACOTRIPEPTIDE-REPEAT REGION OF PRORP DOMAIN-CONTAINING PROTEIN"/>
    <property type="match status" value="1"/>
</dbReference>
<dbReference type="PANTHER" id="PTHR47926">
    <property type="entry name" value="PENTATRICOPEPTIDE REPEAT-CONTAINING PROTEIN"/>
    <property type="match status" value="1"/>
</dbReference>
<dbReference type="EMBL" id="RDQH01000333">
    <property type="protein sequence ID" value="RXH95048.1"/>
    <property type="molecule type" value="Genomic_DNA"/>
</dbReference>
<evidence type="ECO:0000256" key="2">
    <source>
        <dbReference type="PROSITE-ProRule" id="PRU00708"/>
    </source>
</evidence>
<keyword evidence="1" id="KW-0677">Repeat</keyword>
<gene>
    <name evidence="3" type="ORF">DVH24_024732</name>
</gene>
<evidence type="ECO:0000313" key="4">
    <source>
        <dbReference type="Proteomes" id="UP000290289"/>
    </source>
</evidence>
<dbReference type="AlphaFoldDB" id="A0A498JH81"/>
<name>A0A498JH81_MALDO</name>
<dbReference type="InterPro" id="IPR046960">
    <property type="entry name" value="PPR_At4g14850-like_plant"/>
</dbReference>